<dbReference type="SUPFAM" id="SSF56281">
    <property type="entry name" value="Metallo-hydrolase/oxidoreductase"/>
    <property type="match status" value="1"/>
</dbReference>
<evidence type="ECO:0000256" key="1">
    <source>
        <dbReference type="ARBA" id="ARBA00001623"/>
    </source>
</evidence>
<dbReference type="InterPro" id="IPR036866">
    <property type="entry name" value="RibonucZ/Hydroxyglut_hydro"/>
</dbReference>
<dbReference type="PANTHER" id="PTHR43705:SF1">
    <property type="entry name" value="HYDROXYACYLGLUTATHIONE HYDROLASE GLOB"/>
    <property type="match status" value="1"/>
</dbReference>
<dbReference type="NCBIfam" id="TIGR03413">
    <property type="entry name" value="GSH_gloB"/>
    <property type="match status" value="1"/>
</dbReference>
<evidence type="ECO:0000313" key="11">
    <source>
        <dbReference type="Proteomes" id="UP000033608"/>
    </source>
</evidence>
<dbReference type="HAMAP" id="MF_01374">
    <property type="entry name" value="Glyoxalase_2"/>
    <property type="match status" value="1"/>
</dbReference>
<comment type="catalytic activity">
    <reaction evidence="1 7">
        <text>an S-(2-hydroxyacyl)glutathione + H2O = a 2-hydroxy carboxylate + glutathione + H(+)</text>
        <dbReference type="Rhea" id="RHEA:21864"/>
        <dbReference type="ChEBI" id="CHEBI:15377"/>
        <dbReference type="ChEBI" id="CHEBI:15378"/>
        <dbReference type="ChEBI" id="CHEBI:57925"/>
        <dbReference type="ChEBI" id="CHEBI:58896"/>
        <dbReference type="ChEBI" id="CHEBI:71261"/>
        <dbReference type="EC" id="3.1.2.6"/>
    </reaction>
</comment>
<dbReference type="CDD" id="cd07723">
    <property type="entry name" value="hydroxyacylglutathione_hydrolase_MBL-fold"/>
    <property type="match status" value="1"/>
</dbReference>
<feature type="domain" description="Metallo-beta-lactamase" evidence="8">
    <location>
        <begin position="13"/>
        <end position="171"/>
    </location>
</feature>
<dbReference type="EMBL" id="LAJF01000052">
    <property type="protein sequence ID" value="KKB85703.1"/>
    <property type="molecule type" value="Genomic_DNA"/>
</dbReference>
<comment type="pathway">
    <text evidence="2 7">Secondary metabolite metabolism; methylglyoxal degradation; (R)-lactate from methylglyoxal: step 2/2.</text>
</comment>
<comment type="cofactor">
    <cofactor evidence="7">
        <name>Zn(2+)</name>
        <dbReference type="ChEBI" id="CHEBI:29105"/>
    </cofactor>
    <text evidence="7">Binds 2 Zn(2+) ions per subunit.</text>
</comment>
<dbReference type="Gene3D" id="3.60.15.10">
    <property type="entry name" value="Ribonuclease Z/Hydroxyacylglutathione hydrolase-like"/>
    <property type="match status" value="1"/>
</dbReference>
<comment type="function">
    <text evidence="7">Thiolesterase that catalyzes the hydrolysis of S-D-lactoyl-glutathione to form glutathione and D-lactic acid.</text>
</comment>
<feature type="binding site" evidence="7">
    <location>
        <position position="114"/>
    </location>
    <ligand>
        <name>Zn(2+)</name>
        <dbReference type="ChEBI" id="CHEBI:29105"/>
        <label>1</label>
    </ligand>
</feature>
<evidence type="ECO:0000313" key="10">
    <source>
        <dbReference type="EMBL" id="SHF97560.1"/>
    </source>
</evidence>
<comment type="similarity">
    <text evidence="3 7">Belongs to the metallo-beta-lactamase superfamily. Glyoxalase II family.</text>
</comment>
<reference evidence="10 12" key="2">
    <citation type="submission" date="2016-11" db="EMBL/GenBank/DDBJ databases">
        <authorList>
            <person name="Jaros S."/>
            <person name="Januszkiewicz K."/>
            <person name="Wedrychowicz H."/>
        </authorList>
    </citation>
    <scope>NUCLEOTIDE SEQUENCE [LARGE SCALE GENOMIC DNA]</scope>
    <source>
        <strain evidence="10 12">DSM 17137</strain>
    </source>
</reference>
<dbReference type="Pfam" id="PF16123">
    <property type="entry name" value="HAGH_C"/>
    <property type="match status" value="1"/>
</dbReference>
<feature type="binding site" evidence="7">
    <location>
        <position position="58"/>
    </location>
    <ligand>
        <name>Zn(2+)</name>
        <dbReference type="ChEBI" id="CHEBI:29105"/>
        <label>1</label>
    </ligand>
</feature>
<evidence type="ECO:0000256" key="6">
    <source>
        <dbReference type="ARBA" id="ARBA00022833"/>
    </source>
</evidence>
<dbReference type="Proteomes" id="UP000033608">
    <property type="component" value="Unassembled WGS sequence"/>
</dbReference>
<dbReference type="GO" id="GO:0019243">
    <property type="term" value="P:methylglyoxal catabolic process to D-lactate via S-lactoyl-glutathione"/>
    <property type="evidence" value="ECO:0007669"/>
    <property type="project" value="UniProtKB-UniRule"/>
</dbReference>
<evidence type="ECO:0000256" key="3">
    <source>
        <dbReference type="ARBA" id="ARBA00006759"/>
    </source>
</evidence>
<dbReference type="GO" id="GO:0046872">
    <property type="term" value="F:metal ion binding"/>
    <property type="evidence" value="ECO:0007669"/>
    <property type="project" value="UniProtKB-KW"/>
</dbReference>
<dbReference type="InterPro" id="IPR032282">
    <property type="entry name" value="HAGH_C"/>
</dbReference>
<dbReference type="InterPro" id="IPR050110">
    <property type="entry name" value="Glyoxalase_II_hydrolase"/>
</dbReference>
<name>A0A0F5LTN6_9HYPH</name>
<evidence type="ECO:0000256" key="2">
    <source>
        <dbReference type="ARBA" id="ARBA00004963"/>
    </source>
</evidence>
<keyword evidence="6 7" id="KW-0862">Zinc</keyword>
<dbReference type="STRING" id="1121477.SAMN02745223_04040"/>
<dbReference type="OrthoDB" id="9802248at2"/>
<dbReference type="Proteomes" id="UP000184533">
    <property type="component" value="Unassembled WGS sequence"/>
</dbReference>
<evidence type="ECO:0000259" key="8">
    <source>
        <dbReference type="SMART" id="SM00849"/>
    </source>
</evidence>
<feature type="binding site" evidence="7">
    <location>
        <position position="171"/>
    </location>
    <ligand>
        <name>Zn(2+)</name>
        <dbReference type="ChEBI" id="CHEBI:29105"/>
        <label>2</label>
    </ligand>
</feature>
<evidence type="ECO:0000313" key="9">
    <source>
        <dbReference type="EMBL" id="KKB85703.1"/>
    </source>
</evidence>
<feature type="binding site" evidence="7">
    <location>
        <position position="133"/>
    </location>
    <ligand>
        <name>Zn(2+)</name>
        <dbReference type="ChEBI" id="CHEBI:29105"/>
        <label>2</label>
    </ligand>
</feature>
<dbReference type="UniPathway" id="UPA00619">
    <property type="reaction ID" value="UER00676"/>
</dbReference>
<gene>
    <name evidence="7" type="primary">gloB</name>
    <name evidence="10" type="ORF">SAMN02745223_04040</name>
    <name evidence="9" type="ORF">VW29_06185</name>
</gene>
<dbReference type="PANTHER" id="PTHR43705">
    <property type="entry name" value="HYDROXYACYLGLUTATHIONE HYDROLASE"/>
    <property type="match status" value="1"/>
</dbReference>
<proteinExistence type="inferred from homology"/>
<protein>
    <recommendedName>
        <fullName evidence="7">Hydroxyacylglutathione hydrolase</fullName>
        <ecNumber evidence="7">3.1.2.6</ecNumber>
    </recommendedName>
    <alternativeName>
        <fullName evidence="7">Glyoxalase II</fullName>
        <shortName evidence="7">Glx II</shortName>
    </alternativeName>
</protein>
<dbReference type="GO" id="GO:0004416">
    <property type="term" value="F:hydroxyacylglutathione hydrolase activity"/>
    <property type="evidence" value="ECO:0007669"/>
    <property type="project" value="UniProtKB-UniRule"/>
</dbReference>
<evidence type="ECO:0000313" key="12">
    <source>
        <dbReference type="Proteomes" id="UP000184533"/>
    </source>
</evidence>
<evidence type="ECO:0000256" key="5">
    <source>
        <dbReference type="ARBA" id="ARBA00022801"/>
    </source>
</evidence>
<dbReference type="RefSeq" id="WP_046134439.1">
    <property type="nucleotide sequence ID" value="NZ_FQVC01000020.1"/>
</dbReference>
<feature type="binding site" evidence="7">
    <location>
        <position position="56"/>
    </location>
    <ligand>
        <name>Zn(2+)</name>
        <dbReference type="ChEBI" id="CHEBI:29105"/>
        <label>1</label>
    </ligand>
</feature>
<dbReference type="Pfam" id="PF00753">
    <property type="entry name" value="Lactamase_B"/>
    <property type="match status" value="1"/>
</dbReference>
<dbReference type="SMART" id="SM00849">
    <property type="entry name" value="Lactamase_B"/>
    <property type="match status" value="1"/>
</dbReference>
<dbReference type="EMBL" id="FQVC01000020">
    <property type="protein sequence ID" value="SHF97560.1"/>
    <property type="molecule type" value="Genomic_DNA"/>
</dbReference>
<feature type="binding site" evidence="7">
    <location>
        <position position="60"/>
    </location>
    <ligand>
        <name>Zn(2+)</name>
        <dbReference type="ChEBI" id="CHEBI:29105"/>
        <label>2</label>
    </ligand>
</feature>
<dbReference type="PATRIC" id="fig|1121477.3.peg.2327"/>
<keyword evidence="4 7" id="KW-0479">Metal-binding</keyword>
<sequence length="255" mass="27740">MSLLVDVFEARSDNYGYLVHDTATRCTAAIDAPEFDAIQTALDRRGWTLTDVFITHHHTDHVEAIAPLKRAYGVTVTGPQQEADKIKGMDVLVSNGDAVRLGETRFDVIATPGHTLGHVVFYDAANGHLFAADALFSLGVGRMLEGTAGPMWEGLKAIRNLPDETLVYCGHEYTVSNAKFALSVDPNNELLRARAAEVDRLRERGAFTIPVTLGQEKEINPFLRADTLEMAKAMGLDGSNAADVFAALRKAKDVS</sequence>
<keyword evidence="5 7" id="KW-0378">Hydrolase</keyword>
<organism evidence="9 11">
    <name type="scientific">Devosia limi DSM 17137</name>
    <dbReference type="NCBI Taxonomy" id="1121477"/>
    <lineage>
        <taxon>Bacteria</taxon>
        <taxon>Pseudomonadati</taxon>
        <taxon>Pseudomonadota</taxon>
        <taxon>Alphaproteobacteria</taxon>
        <taxon>Hyphomicrobiales</taxon>
        <taxon>Devosiaceae</taxon>
        <taxon>Devosia</taxon>
    </lineage>
</organism>
<reference evidence="9 11" key="1">
    <citation type="submission" date="2015-03" db="EMBL/GenBank/DDBJ databases">
        <authorList>
            <person name="Hassan Y.I."/>
            <person name="Lepp D."/>
            <person name="Zhou T."/>
        </authorList>
    </citation>
    <scope>NUCLEOTIDE SEQUENCE [LARGE SCALE GENOMIC DNA]</scope>
    <source>
        <strain evidence="9 11">DSM 17137</strain>
    </source>
</reference>
<accession>A0A0F5LTN6</accession>
<feature type="binding site" evidence="7">
    <location>
        <position position="61"/>
    </location>
    <ligand>
        <name>Zn(2+)</name>
        <dbReference type="ChEBI" id="CHEBI:29105"/>
        <label>2</label>
    </ligand>
</feature>
<dbReference type="EC" id="3.1.2.6" evidence="7"/>
<dbReference type="AlphaFoldDB" id="A0A0F5LTN6"/>
<keyword evidence="11" id="KW-1185">Reference proteome</keyword>
<dbReference type="InterPro" id="IPR017782">
    <property type="entry name" value="Hydroxyacylglutathione_Hdrlase"/>
</dbReference>
<dbReference type="InterPro" id="IPR001279">
    <property type="entry name" value="Metallo-B-lactamas"/>
</dbReference>
<evidence type="ECO:0000256" key="7">
    <source>
        <dbReference type="HAMAP-Rule" id="MF_01374"/>
    </source>
</evidence>
<dbReference type="PIRSF" id="PIRSF005457">
    <property type="entry name" value="Glx"/>
    <property type="match status" value="1"/>
</dbReference>
<dbReference type="InterPro" id="IPR035680">
    <property type="entry name" value="Clx_II_MBL"/>
</dbReference>
<feature type="binding site" evidence="7">
    <location>
        <position position="133"/>
    </location>
    <ligand>
        <name>Zn(2+)</name>
        <dbReference type="ChEBI" id="CHEBI:29105"/>
        <label>1</label>
    </ligand>
</feature>
<comment type="subunit">
    <text evidence="7">Monomer.</text>
</comment>
<evidence type="ECO:0000256" key="4">
    <source>
        <dbReference type="ARBA" id="ARBA00022723"/>
    </source>
</evidence>